<keyword evidence="2" id="KW-1185">Reference proteome</keyword>
<reference evidence="1 2" key="1">
    <citation type="journal article" date="2018" name="Front. Plant Sci.">
        <title>Red Clover (Trifolium pratense) and Zigzag Clover (T. medium) - A Picture of Genomic Similarities and Differences.</title>
        <authorList>
            <person name="Dluhosova J."/>
            <person name="Istvanek J."/>
            <person name="Nedelnik J."/>
            <person name="Repkova J."/>
        </authorList>
    </citation>
    <scope>NUCLEOTIDE SEQUENCE [LARGE SCALE GENOMIC DNA]</scope>
    <source>
        <strain evidence="2">cv. 10/8</strain>
        <tissue evidence="1">Leaf</tissue>
    </source>
</reference>
<evidence type="ECO:0000313" key="2">
    <source>
        <dbReference type="Proteomes" id="UP000265520"/>
    </source>
</evidence>
<accession>A0A392RX50</accession>
<sequence>MPMCPALGAAGAALGANEDQIFVLVCCGLRPAWL</sequence>
<protein>
    <submittedName>
        <fullName evidence="1">Uncharacterized protein</fullName>
    </submittedName>
</protein>
<proteinExistence type="predicted"/>
<organism evidence="1 2">
    <name type="scientific">Trifolium medium</name>
    <dbReference type="NCBI Taxonomy" id="97028"/>
    <lineage>
        <taxon>Eukaryota</taxon>
        <taxon>Viridiplantae</taxon>
        <taxon>Streptophyta</taxon>
        <taxon>Embryophyta</taxon>
        <taxon>Tracheophyta</taxon>
        <taxon>Spermatophyta</taxon>
        <taxon>Magnoliopsida</taxon>
        <taxon>eudicotyledons</taxon>
        <taxon>Gunneridae</taxon>
        <taxon>Pentapetalae</taxon>
        <taxon>rosids</taxon>
        <taxon>fabids</taxon>
        <taxon>Fabales</taxon>
        <taxon>Fabaceae</taxon>
        <taxon>Papilionoideae</taxon>
        <taxon>50 kb inversion clade</taxon>
        <taxon>NPAAA clade</taxon>
        <taxon>Hologalegina</taxon>
        <taxon>IRL clade</taxon>
        <taxon>Trifolieae</taxon>
        <taxon>Trifolium</taxon>
    </lineage>
</organism>
<comment type="caution">
    <text evidence="1">The sequence shown here is derived from an EMBL/GenBank/DDBJ whole genome shotgun (WGS) entry which is preliminary data.</text>
</comment>
<dbReference type="EMBL" id="LXQA010289515">
    <property type="protein sequence ID" value="MCI41223.1"/>
    <property type="molecule type" value="Genomic_DNA"/>
</dbReference>
<name>A0A392RX50_9FABA</name>
<feature type="non-terminal residue" evidence="1">
    <location>
        <position position="34"/>
    </location>
</feature>
<evidence type="ECO:0000313" key="1">
    <source>
        <dbReference type="EMBL" id="MCI41223.1"/>
    </source>
</evidence>
<dbReference type="Proteomes" id="UP000265520">
    <property type="component" value="Unassembled WGS sequence"/>
</dbReference>
<dbReference type="AlphaFoldDB" id="A0A392RX50"/>